<organism evidence="3 5">
    <name type="scientific">Bursaphelenchus xylophilus</name>
    <name type="common">Pinewood nematode worm</name>
    <name type="synonym">Aphelenchoides xylophilus</name>
    <dbReference type="NCBI Taxonomy" id="6326"/>
    <lineage>
        <taxon>Eukaryota</taxon>
        <taxon>Metazoa</taxon>
        <taxon>Ecdysozoa</taxon>
        <taxon>Nematoda</taxon>
        <taxon>Chromadorea</taxon>
        <taxon>Rhabditida</taxon>
        <taxon>Tylenchina</taxon>
        <taxon>Tylenchomorpha</taxon>
        <taxon>Aphelenchoidea</taxon>
        <taxon>Aphelenchoididae</taxon>
        <taxon>Bursaphelenchus</taxon>
    </lineage>
</organism>
<evidence type="ECO:0000313" key="2">
    <source>
        <dbReference type="EMBL" id="CAD5222587.1"/>
    </source>
</evidence>
<feature type="region of interest" description="Disordered" evidence="1">
    <location>
        <begin position="348"/>
        <end position="367"/>
    </location>
</feature>
<evidence type="ECO:0000313" key="3">
    <source>
        <dbReference type="Proteomes" id="UP000095284"/>
    </source>
</evidence>
<reference evidence="5" key="1">
    <citation type="submission" date="2016-11" db="UniProtKB">
        <authorList>
            <consortium name="WormBaseParasite"/>
        </authorList>
    </citation>
    <scope>IDENTIFICATION</scope>
</reference>
<reference evidence="2" key="2">
    <citation type="submission" date="2020-09" db="EMBL/GenBank/DDBJ databases">
        <authorList>
            <person name="Kikuchi T."/>
        </authorList>
    </citation>
    <scope>NUCLEOTIDE SEQUENCE</scope>
    <source>
        <strain evidence="2">Ka4C1</strain>
    </source>
</reference>
<feature type="region of interest" description="Disordered" evidence="1">
    <location>
        <begin position="1"/>
        <end position="110"/>
    </location>
</feature>
<dbReference type="Proteomes" id="UP000659654">
    <property type="component" value="Unassembled WGS sequence"/>
</dbReference>
<feature type="region of interest" description="Disordered" evidence="1">
    <location>
        <begin position="130"/>
        <end position="235"/>
    </location>
</feature>
<dbReference type="Proteomes" id="UP000582659">
    <property type="component" value="Unassembled WGS sequence"/>
</dbReference>
<dbReference type="WBParaSite" id="BXY_1551800.1">
    <property type="protein sequence ID" value="BXY_1551800.1"/>
    <property type="gene ID" value="BXY_1551800"/>
</dbReference>
<dbReference type="GO" id="GO:0006936">
    <property type="term" value="P:muscle contraction"/>
    <property type="evidence" value="ECO:0007669"/>
    <property type="project" value="TreeGrafter"/>
</dbReference>
<protein>
    <submittedName>
        <fullName evidence="2">(pine wood nematode) hypothetical protein</fullName>
    </submittedName>
</protein>
<feature type="region of interest" description="Disordered" evidence="1">
    <location>
        <begin position="390"/>
        <end position="432"/>
    </location>
</feature>
<accession>A0A1I7SR54</accession>
<dbReference type="EMBL" id="CAJFDI010000003">
    <property type="protein sequence ID" value="CAD5222587.1"/>
    <property type="molecule type" value="Genomic_DNA"/>
</dbReference>
<feature type="compositionally biased region" description="Acidic residues" evidence="1">
    <location>
        <begin position="1"/>
        <end position="24"/>
    </location>
</feature>
<dbReference type="EMBL" id="CAJFCV020000003">
    <property type="protein sequence ID" value="CAG9110849.1"/>
    <property type="molecule type" value="Genomic_DNA"/>
</dbReference>
<dbReference type="Proteomes" id="UP000095284">
    <property type="component" value="Unplaced"/>
</dbReference>
<dbReference type="GO" id="GO:0005861">
    <property type="term" value="C:troponin complex"/>
    <property type="evidence" value="ECO:0007669"/>
    <property type="project" value="InterPro"/>
</dbReference>
<keyword evidence="4" id="KW-1185">Reference proteome</keyword>
<evidence type="ECO:0000313" key="5">
    <source>
        <dbReference type="WBParaSite" id="BXY_1551800.1"/>
    </source>
</evidence>
<dbReference type="InterPro" id="IPR027707">
    <property type="entry name" value="TNNT"/>
</dbReference>
<dbReference type="GO" id="GO:0006937">
    <property type="term" value="P:regulation of muscle contraction"/>
    <property type="evidence" value="ECO:0007669"/>
    <property type="project" value="InterPro"/>
</dbReference>
<sequence length="432" mass="49045">MSDEEEIYSEEEEEEEEAEEDAPAEEAAPAAAPAAAEPKAEEPEAEEGEEEGEEGDEAPPAEEKPRARPPPPPEEERDPATMTEAEQAMLAAKKRQEEEAEAKSRDYEQRRVQEIEQIARELEELKQRQIERRQQRVEEEAEFAEHRRQAEERRRQEEEERKNKIEAEKRRREEEKLKRQQMMAGSFAGFGGATEGGRNFVVNKSAGGEQEEGGDKPAAGPTGRRGPSKEQLAEAKRNYLASINKPQDLSNVLPNDIKNKIKQLHARIVKLEGEKYDLEKRHDRQEYDLKELGERQKQAARNKALKRGEEVTEEVGNLPSKINVASKFDRQVDRRSYVDRRTMFEKPVVKPAPSIAHGTGRPPPEWGRKNIEELETLRKNLEPPKYVEQVKAEGDAARPPVDPIPLQIPADDFEPVKEEAPADEPAVEEAAA</sequence>
<feature type="compositionally biased region" description="Basic and acidic residues" evidence="1">
    <location>
        <begin position="130"/>
        <end position="178"/>
    </location>
</feature>
<feature type="compositionally biased region" description="Low complexity" evidence="1">
    <location>
        <begin position="25"/>
        <end position="37"/>
    </location>
</feature>
<dbReference type="GO" id="GO:0005523">
    <property type="term" value="F:tropomyosin binding"/>
    <property type="evidence" value="ECO:0007669"/>
    <property type="project" value="TreeGrafter"/>
</dbReference>
<dbReference type="GO" id="GO:0045214">
    <property type="term" value="P:sarcomere organization"/>
    <property type="evidence" value="ECO:0007669"/>
    <property type="project" value="TreeGrafter"/>
</dbReference>
<proteinExistence type="predicted"/>
<dbReference type="PANTHER" id="PTHR11521">
    <property type="entry name" value="TROPONIN T"/>
    <property type="match status" value="1"/>
</dbReference>
<dbReference type="eggNOG" id="KOG3634">
    <property type="taxonomic scope" value="Eukaryota"/>
</dbReference>
<name>A0A1I7SR54_BURXY</name>
<dbReference type="InterPro" id="IPR038077">
    <property type="entry name" value="Troponin_sf"/>
</dbReference>
<dbReference type="SUPFAM" id="SSF90250">
    <property type="entry name" value="Troponin coil-coiled subunits"/>
    <property type="match status" value="1"/>
</dbReference>
<feature type="compositionally biased region" description="Acidic residues" evidence="1">
    <location>
        <begin position="421"/>
        <end position="432"/>
    </location>
</feature>
<evidence type="ECO:0000256" key="1">
    <source>
        <dbReference type="SAM" id="MobiDB-lite"/>
    </source>
</evidence>
<dbReference type="Gene3D" id="1.20.5.350">
    <property type="match status" value="1"/>
</dbReference>
<feature type="compositionally biased region" description="Acidic residues" evidence="1">
    <location>
        <begin position="43"/>
        <end position="60"/>
    </location>
</feature>
<gene>
    <name evidence="2" type="ORF">BXYJ_LOCUS7553</name>
</gene>
<feature type="compositionally biased region" description="Basic and acidic residues" evidence="1">
    <location>
        <begin position="94"/>
        <end position="110"/>
    </location>
</feature>
<dbReference type="PANTHER" id="PTHR11521:SF7">
    <property type="entry name" value="TROPONIN T"/>
    <property type="match status" value="1"/>
</dbReference>
<dbReference type="OrthoDB" id="330499at2759"/>
<dbReference type="AlphaFoldDB" id="A0A1I7SR54"/>
<evidence type="ECO:0000313" key="4">
    <source>
        <dbReference type="Proteomes" id="UP000659654"/>
    </source>
</evidence>